<dbReference type="SUPFAM" id="SSF55331">
    <property type="entry name" value="Tautomerase/MIF"/>
    <property type="match status" value="1"/>
</dbReference>
<dbReference type="PANTHER" id="PTHR37950">
    <property type="entry name" value="4-HYDROXYPHENYLACETATE CATABOLISM PROTEIN"/>
    <property type="match status" value="1"/>
</dbReference>
<gene>
    <name evidence="1" type="ORF">B0180_07245</name>
</gene>
<dbReference type="RefSeq" id="WP_078256321.1">
    <property type="nucleotide sequence ID" value="NZ_MUXT01000008.1"/>
</dbReference>
<dbReference type="CDD" id="cd00580">
    <property type="entry name" value="CHMI"/>
    <property type="match status" value="1"/>
</dbReference>
<dbReference type="InterPro" id="IPR004220">
    <property type="entry name" value="5-COMe_2-OHmuconate_Isoase"/>
</dbReference>
<protein>
    <recommendedName>
        <fullName evidence="3">5-carboxymethyl-2-hydroxymuconate isomerase</fullName>
    </recommendedName>
</protein>
<evidence type="ECO:0000313" key="1">
    <source>
        <dbReference type="EMBL" id="OOR83345.1"/>
    </source>
</evidence>
<dbReference type="PANTHER" id="PTHR37950:SF1">
    <property type="entry name" value="4-HYDROXYPHENYLACETATE CATABOLISM PROTEIN"/>
    <property type="match status" value="1"/>
</dbReference>
<dbReference type="AlphaFoldDB" id="A0A1S9ZIK3"/>
<comment type="caution">
    <text evidence="1">The sequence shown here is derived from an EMBL/GenBank/DDBJ whole genome shotgun (WGS) entry which is preliminary data.</text>
</comment>
<dbReference type="EMBL" id="MUXT01000008">
    <property type="protein sequence ID" value="OOR83345.1"/>
    <property type="molecule type" value="Genomic_DNA"/>
</dbReference>
<organism evidence="1 2">
    <name type="scientific">Moraxella canis</name>
    <dbReference type="NCBI Taxonomy" id="90239"/>
    <lineage>
        <taxon>Bacteria</taxon>
        <taxon>Pseudomonadati</taxon>
        <taxon>Pseudomonadota</taxon>
        <taxon>Gammaproteobacteria</taxon>
        <taxon>Moraxellales</taxon>
        <taxon>Moraxellaceae</taxon>
        <taxon>Moraxella</taxon>
    </lineage>
</organism>
<dbReference type="Proteomes" id="UP000190322">
    <property type="component" value="Unassembled WGS sequence"/>
</dbReference>
<name>A0A1S9ZIK3_9GAMM</name>
<reference evidence="1 2" key="1">
    <citation type="submission" date="2017-02" db="EMBL/GenBank/DDBJ databases">
        <title>Draft genome sequence of Moraxella canis CCUG 8415A type strain.</title>
        <authorList>
            <person name="Engstrom-Jakobsson H."/>
            <person name="Salva-Serra F."/>
            <person name="Thorell K."/>
            <person name="Gonzales-Siles L."/>
            <person name="Karlsson R."/>
            <person name="Boulund F."/>
            <person name="Engstrand L."/>
            <person name="Moore E."/>
        </authorList>
    </citation>
    <scope>NUCLEOTIDE SEQUENCE [LARGE SCALE GENOMIC DNA]</scope>
    <source>
        <strain evidence="1 2">CCUG 8415A</strain>
    </source>
</reference>
<dbReference type="Gene3D" id="3.30.429.10">
    <property type="entry name" value="Macrophage Migration Inhibitory Factor"/>
    <property type="match status" value="1"/>
</dbReference>
<evidence type="ECO:0008006" key="3">
    <source>
        <dbReference type="Google" id="ProtNLM"/>
    </source>
</evidence>
<sequence>MPQVIIEISPNVAADDMIILRTINRALDNSGVFRLQDIKTRLYRPKAFLIGDGRDDAAFIYVKVAIMKGRSDTIKEQLAKSVLSELKNVFGADYPTLSYGVEVVDLADNYQKA</sequence>
<proteinExistence type="predicted"/>
<evidence type="ECO:0000313" key="2">
    <source>
        <dbReference type="Proteomes" id="UP000190322"/>
    </source>
</evidence>
<accession>A0A1S9ZIK3</accession>
<dbReference type="Pfam" id="PF02962">
    <property type="entry name" value="CHMI"/>
    <property type="match status" value="1"/>
</dbReference>
<dbReference type="GO" id="GO:0008704">
    <property type="term" value="F:5-carboxymethyl-2-hydroxymuconate delta-isomerase activity"/>
    <property type="evidence" value="ECO:0007669"/>
    <property type="project" value="InterPro"/>
</dbReference>
<dbReference type="InterPro" id="IPR014347">
    <property type="entry name" value="Tautomerase/MIF_sf"/>
</dbReference>